<dbReference type="PANTHER" id="PTHR33916:SF7">
    <property type="entry name" value="NEPROSIN DOMAIN-CONTAINING PROTEIN"/>
    <property type="match status" value="1"/>
</dbReference>
<protein>
    <submittedName>
        <fullName evidence="3">Serine/threonine protein kinase</fullName>
    </submittedName>
</protein>
<dbReference type="EMBL" id="JARAOO010000003">
    <property type="protein sequence ID" value="KAJ7974977.1"/>
    <property type="molecule type" value="Genomic_DNA"/>
</dbReference>
<evidence type="ECO:0000259" key="2">
    <source>
        <dbReference type="Pfam" id="PF24804"/>
    </source>
</evidence>
<evidence type="ECO:0000256" key="1">
    <source>
        <dbReference type="SAM" id="SignalP"/>
    </source>
</evidence>
<dbReference type="Pfam" id="PF24804">
    <property type="entry name" value="DUF7705"/>
    <property type="match status" value="1"/>
</dbReference>
<sequence length="497" mass="56845">MELRSIFCIVLVFSLLLSELCTSCKEDYISAIGDPGMKRDGLRVAIESWNQCNEVGEEAPNMGSPRMADCFDVNYFQSNEMKKVNLIHLVNERDNRLGIINSSVVDPTIGNINRYAVKKEMYLASKCQVQDDPRPWHFWMIMLKSGNMDTLAAACPENGKKPKPFFQESRFPCFGLGCMNMPLMYHNYSSTVKGDKKGSTLMRGSFYGTWDLDADVTKGVIKNDTSYYSVTWEKELGKGSWTFHHFLKTSSKYPWLMLYLRSDATTGFSGGYHYQTRGMTKIVPKSPNFKVRFTLDIKKGGGPRSQFYLLDIGSCWKNNGQPCDGNVTSDVTRYSEMIINPETKKWCTKESIHQCPPYHTFANGTRVHRTDVDNFPYDAYHVYCSPGNAEYLEEPYNFCDAYSNPQPQEIMQILPHPVWGEFGYPTKMGEGWIGDPRTWELDAGRLSQTLYFYQDPNTEPVERFWPSIDLGTEIYVSGGQEAEWTVSNFDILVPEKE</sequence>
<keyword evidence="4" id="KW-1185">Reference proteome</keyword>
<gene>
    <name evidence="3" type="ORF">O6P43_004963</name>
</gene>
<accession>A0AAD7VGH5</accession>
<evidence type="ECO:0000313" key="4">
    <source>
        <dbReference type="Proteomes" id="UP001163823"/>
    </source>
</evidence>
<keyword evidence="3" id="KW-0808">Transferase</keyword>
<dbReference type="KEGG" id="qsa:O6P43_004963"/>
<dbReference type="PANTHER" id="PTHR33916">
    <property type="entry name" value="EXPANSIN-LIKE EG45 DOMAIN-CONTAINING PROTEIN"/>
    <property type="match status" value="1"/>
</dbReference>
<keyword evidence="3" id="KW-0723">Serine/threonine-protein kinase</keyword>
<keyword evidence="3" id="KW-0418">Kinase</keyword>
<feature type="domain" description="DUF7705" evidence="2">
    <location>
        <begin position="29"/>
        <end position="493"/>
    </location>
</feature>
<feature type="chain" id="PRO_5042010073" evidence="1">
    <location>
        <begin position="24"/>
        <end position="497"/>
    </location>
</feature>
<organism evidence="3 4">
    <name type="scientific">Quillaja saponaria</name>
    <name type="common">Soap bark tree</name>
    <dbReference type="NCBI Taxonomy" id="32244"/>
    <lineage>
        <taxon>Eukaryota</taxon>
        <taxon>Viridiplantae</taxon>
        <taxon>Streptophyta</taxon>
        <taxon>Embryophyta</taxon>
        <taxon>Tracheophyta</taxon>
        <taxon>Spermatophyta</taxon>
        <taxon>Magnoliopsida</taxon>
        <taxon>eudicotyledons</taxon>
        <taxon>Gunneridae</taxon>
        <taxon>Pentapetalae</taxon>
        <taxon>rosids</taxon>
        <taxon>fabids</taxon>
        <taxon>Fabales</taxon>
        <taxon>Quillajaceae</taxon>
        <taxon>Quillaja</taxon>
    </lineage>
</organism>
<dbReference type="GO" id="GO:0004674">
    <property type="term" value="F:protein serine/threonine kinase activity"/>
    <property type="evidence" value="ECO:0007669"/>
    <property type="project" value="UniProtKB-KW"/>
</dbReference>
<proteinExistence type="predicted"/>
<dbReference type="Proteomes" id="UP001163823">
    <property type="component" value="Chromosome 3"/>
</dbReference>
<keyword evidence="1" id="KW-0732">Signal</keyword>
<dbReference type="AlphaFoldDB" id="A0AAD7VGH5"/>
<feature type="signal peptide" evidence="1">
    <location>
        <begin position="1"/>
        <end position="23"/>
    </location>
</feature>
<reference evidence="3" key="1">
    <citation type="journal article" date="2023" name="Science">
        <title>Elucidation of the pathway for biosynthesis of saponin adjuvants from the soapbark tree.</title>
        <authorList>
            <person name="Reed J."/>
            <person name="Orme A."/>
            <person name="El-Demerdash A."/>
            <person name="Owen C."/>
            <person name="Martin L.B.B."/>
            <person name="Misra R.C."/>
            <person name="Kikuchi S."/>
            <person name="Rejzek M."/>
            <person name="Martin A.C."/>
            <person name="Harkess A."/>
            <person name="Leebens-Mack J."/>
            <person name="Louveau T."/>
            <person name="Stephenson M.J."/>
            <person name="Osbourn A."/>
        </authorList>
    </citation>
    <scope>NUCLEOTIDE SEQUENCE</scope>
    <source>
        <strain evidence="3">S10</strain>
    </source>
</reference>
<dbReference type="InterPro" id="IPR056122">
    <property type="entry name" value="DUF7705"/>
</dbReference>
<comment type="caution">
    <text evidence="3">The sequence shown here is derived from an EMBL/GenBank/DDBJ whole genome shotgun (WGS) entry which is preliminary data.</text>
</comment>
<evidence type="ECO:0000313" key="3">
    <source>
        <dbReference type="EMBL" id="KAJ7974977.1"/>
    </source>
</evidence>
<name>A0AAD7VGH5_QUISA</name>